<dbReference type="RefSeq" id="WP_214588975.1">
    <property type="nucleotide sequence ID" value="NZ_JAUHGV010000047.1"/>
</dbReference>
<name>A0AAJ1R7P3_9FLAO</name>
<feature type="signal peptide" evidence="2">
    <location>
        <begin position="1"/>
        <end position="19"/>
    </location>
</feature>
<dbReference type="NCBIfam" id="NF045639">
    <property type="entry name" value="GCX_COOH"/>
    <property type="match status" value="1"/>
</dbReference>
<dbReference type="InterPro" id="IPR055015">
    <property type="entry name" value="GCX_COOH"/>
</dbReference>
<proteinExistence type="predicted"/>
<gene>
    <name evidence="4" type="ORF">QX233_21525</name>
</gene>
<evidence type="ECO:0000259" key="3">
    <source>
        <dbReference type="Pfam" id="PF18962"/>
    </source>
</evidence>
<evidence type="ECO:0000256" key="1">
    <source>
        <dbReference type="ARBA" id="ARBA00022729"/>
    </source>
</evidence>
<evidence type="ECO:0000313" key="4">
    <source>
        <dbReference type="EMBL" id="MDN4015037.1"/>
    </source>
</evidence>
<evidence type="ECO:0000256" key="2">
    <source>
        <dbReference type="SAM" id="SignalP"/>
    </source>
</evidence>
<protein>
    <submittedName>
        <fullName evidence="4">T9SS type A sorting domain-containing protein</fullName>
    </submittedName>
</protein>
<dbReference type="AlphaFoldDB" id="A0AAJ1R7P3"/>
<evidence type="ECO:0000313" key="5">
    <source>
        <dbReference type="Proteomes" id="UP001225933"/>
    </source>
</evidence>
<keyword evidence="1 2" id="KW-0732">Signal</keyword>
<dbReference type="Pfam" id="PF18962">
    <property type="entry name" value="Por_Secre_tail"/>
    <property type="match status" value="1"/>
</dbReference>
<reference evidence="4" key="1">
    <citation type="submission" date="2023-06" db="EMBL/GenBank/DDBJ databases">
        <title>Two Chryseobacterium gambrini strains from China.</title>
        <authorList>
            <person name="Zeng J."/>
            <person name="Wu Y."/>
        </authorList>
    </citation>
    <scope>NUCLEOTIDE SEQUENCE</scope>
    <source>
        <strain evidence="4">SQ219</strain>
    </source>
</reference>
<dbReference type="InterPro" id="IPR026444">
    <property type="entry name" value="Secre_tail"/>
</dbReference>
<comment type="caution">
    <text evidence="4">The sequence shown here is derived from an EMBL/GenBank/DDBJ whole genome shotgun (WGS) entry which is preliminary data.</text>
</comment>
<sequence>MKKFYIAIILILFPLLTFAQGENDNWYFGNYAAINFSSPSPIVFTNSQMTTNGASASVSDSNGKLLFYTNGISVWTREHTIMPNGGNIMQETPMQIAIVKHPSNPNLYYIFSGGVVSSSNTFVARYSVVNMSLGNLGLDGFSLGDVVQSQTNIPILDEFGNDFTTAKGVTIVPQIDNASFWVLIPTMTKLYSYPLNNTGFVNNPVTSSLNIENAYPSPFQHYAYIKASPKLRSLCKSFSHYLSFSSEDFVNSYNEGRVYSFDDSTGQITNAYELTIASLTPILTEFNKDGSILYVGTHLSTNIYAVNMLASTNNNIIYNSIANTITGSVDFQGIQRNKYGDIYFKYAYIQNNYIGKINNPDVFGGASLDLYNLNISPGYSSTNPNLFPQLVPTLNTNNTSNNCVPNIVKNSQETNNIHTYNASNTIITNTAYVIDAGKNITMKAGESITLLPNTYIKNGAKYYAKIEGCGEPCEGEIEGKKQNVKLFMDLRKKLPDVHGSDINLYPNPASDFLTIQSTLKVENVNIYDISGKKINTVLNGNTIDIKHIPSGSYLITIETKEGKTTKKFIKK</sequence>
<organism evidence="4 5">
    <name type="scientific">Chryseobacterium gambrini</name>
    <dbReference type="NCBI Taxonomy" id="373672"/>
    <lineage>
        <taxon>Bacteria</taxon>
        <taxon>Pseudomonadati</taxon>
        <taxon>Bacteroidota</taxon>
        <taxon>Flavobacteriia</taxon>
        <taxon>Flavobacteriales</taxon>
        <taxon>Weeksellaceae</taxon>
        <taxon>Chryseobacterium group</taxon>
        <taxon>Chryseobacterium</taxon>
    </lineage>
</organism>
<dbReference type="EMBL" id="JAUHGV010000047">
    <property type="protein sequence ID" value="MDN4015037.1"/>
    <property type="molecule type" value="Genomic_DNA"/>
</dbReference>
<accession>A0AAJ1R7P3</accession>
<dbReference type="NCBIfam" id="TIGR04183">
    <property type="entry name" value="Por_Secre_tail"/>
    <property type="match status" value="1"/>
</dbReference>
<dbReference type="Proteomes" id="UP001225933">
    <property type="component" value="Unassembled WGS sequence"/>
</dbReference>
<feature type="domain" description="Secretion system C-terminal sorting" evidence="3">
    <location>
        <begin position="504"/>
        <end position="569"/>
    </location>
</feature>
<feature type="chain" id="PRO_5042484335" evidence="2">
    <location>
        <begin position="20"/>
        <end position="571"/>
    </location>
</feature>